<dbReference type="InterPro" id="IPR013249">
    <property type="entry name" value="RNA_pol_sigma70_r4_t2"/>
</dbReference>
<dbReference type="SUPFAM" id="SSF88659">
    <property type="entry name" value="Sigma3 and sigma4 domains of RNA polymerase sigma factors"/>
    <property type="match status" value="1"/>
</dbReference>
<dbReference type="InterPro" id="IPR036388">
    <property type="entry name" value="WH-like_DNA-bd_sf"/>
</dbReference>
<organism evidence="9 10">
    <name type="scientific">Candidatus Scatomorpha pullistercoris</name>
    <dbReference type="NCBI Taxonomy" id="2840929"/>
    <lineage>
        <taxon>Bacteria</taxon>
        <taxon>Bacillati</taxon>
        <taxon>Bacillota</taxon>
        <taxon>Clostridia</taxon>
        <taxon>Eubacteriales</taxon>
        <taxon>Candidatus Scatomorpha</taxon>
    </lineage>
</organism>
<dbReference type="Pfam" id="PF08281">
    <property type="entry name" value="Sigma70_r4_2"/>
    <property type="match status" value="1"/>
</dbReference>
<dbReference type="Proteomes" id="UP000886876">
    <property type="component" value="Unassembled WGS sequence"/>
</dbReference>
<dbReference type="InterPro" id="IPR007627">
    <property type="entry name" value="RNA_pol_sigma70_r2"/>
</dbReference>
<sequence length="176" mass="19939">MTDSEIARLMKAGDERGAEELLRRFGALIRYVAAPILPDERDREDCLSEVLMRAWEGIGNYDEARGSLRAWLTAIARNTALNRLRASKPADPEGGPENTRPGPEEELIRREELSELRRAISALKPAERQLVYRKYYYMQPISQIAAETGLSLRAVEGRLYRIRKQLGRALGGERNG</sequence>
<dbReference type="GO" id="GO:0003677">
    <property type="term" value="F:DNA binding"/>
    <property type="evidence" value="ECO:0007669"/>
    <property type="project" value="UniProtKB-KW"/>
</dbReference>
<reference evidence="9" key="1">
    <citation type="submission" date="2020-10" db="EMBL/GenBank/DDBJ databases">
        <authorList>
            <person name="Gilroy R."/>
        </authorList>
    </citation>
    <scope>NUCLEOTIDE SEQUENCE</scope>
    <source>
        <strain evidence="9">ChiHecec3B27-6122</strain>
    </source>
</reference>
<evidence type="ECO:0000256" key="4">
    <source>
        <dbReference type="ARBA" id="ARBA00023125"/>
    </source>
</evidence>
<dbReference type="Pfam" id="PF04542">
    <property type="entry name" value="Sigma70_r2"/>
    <property type="match status" value="1"/>
</dbReference>
<reference evidence="9" key="2">
    <citation type="journal article" date="2021" name="PeerJ">
        <title>Extensive microbial diversity within the chicken gut microbiome revealed by metagenomics and culture.</title>
        <authorList>
            <person name="Gilroy R."/>
            <person name="Ravi A."/>
            <person name="Getino M."/>
            <person name="Pursley I."/>
            <person name="Horton D.L."/>
            <person name="Alikhan N.F."/>
            <person name="Baker D."/>
            <person name="Gharbi K."/>
            <person name="Hall N."/>
            <person name="Watson M."/>
            <person name="Adriaenssens E.M."/>
            <person name="Foster-Nyarko E."/>
            <person name="Jarju S."/>
            <person name="Secka A."/>
            <person name="Antonio M."/>
            <person name="Oren A."/>
            <person name="Chaudhuri R.R."/>
            <person name="La Ragione R."/>
            <person name="Hildebrand F."/>
            <person name="Pallen M.J."/>
        </authorList>
    </citation>
    <scope>NUCLEOTIDE SEQUENCE</scope>
    <source>
        <strain evidence="9">ChiHecec3B27-6122</strain>
    </source>
</reference>
<comment type="similarity">
    <text evidence="1">Belongs to the sigma-70 factor family. ECF subfamily.</text>
</comment>
<evidence type="ECO:0000259" key="7">
    <source>
        <dbReference type="Pfam" id="PF04542"/>
    </source>
</evidence>
<evidence type="ECO:0000256" key="2">
    <source>
        <dbReference type="ARBA" id="ARBA00023015"/>
    </source>
</evidence>
<dbReference type="PANTHER" id="PTHR43133">
    <property type="entry name" value="RNA POLYMERASE ECF-TYPE SIGMA FACTO"/>
    <property type="match status" value="1"/>
</dbReference>
<dbReference type="EMBL" id="DVJS01000090">
    <property type="protein sequence ID" value="HIS97082.1"/>
    <property type="molecule type" value="Genomic_DNA"/>
</dbReference>
<dbReference type="GO" id="GO:0016987">
    <property type="term" value="F:sigma factor activity"/>
    <property type="evidence" value="ECO:0007669"/>
    <property type="project" value="UniProtKB-KW"/>
</dbReference>
<gene>
    <name evidence="9" type="ORF">IAD42_03825</name>
</gene>
<keyword evidence="2" id="KW-0805">Transcription regulation</keyword>
<proteinExistence type="inferred from homology"/>
<evidence type="ECO:0000259" key="8">
    <source>
        <dbReference type="Pfam" id="PF08281"/>
    </source>
</evidence>
<evidence type="ECO:0000256" key="3">
    <source>
        <dbReference type="ARBA" id="ARBA00023082"/>
    </source>
</evidence>
<dbReference type="Gene3D" id="1.10.10.10">
    <property type="entry name" value="Winged helix-like DNA-binding domain superfamily/Winged helix DNA-binding domain"/>
    <property type="match status" value="1"/>
</dbReference>
<dbReference type="InterPro" id="IPR013324">
    <property type="entry name" value="RNA_pol_sigma_r3/r4-like"/>
</dbReference>
<evidence type="ECO:0000313" key="9">
    <source>
        <dbReference type="EMBL" id="HIS97082.1"/>
    </source>
</evidence>
<dbReference type="InterPro" id="IPR039425">
    <property type="entry name" value="RNA_pol_sigma-70-like"/>
</dbReference>
<evidence type="ECO:0000256" key="5">
    <source>
        <dbReference type="ARBA" id="ARBA00023163"/>
    </source>
</evidence>
<keyword evidence="3" id="KW-0731">Sigma factor</keyword>
<dbReference type="GO" id="GO:0006352">
    <property type="term" value="P:DNA-templated transcription initiation"/>
    <property type="evidence" value="ECO:0007669"/>
    <property type="project" value="InterPro"/>
</dbReference>
<accession>A0A9D1G3Y3</accession>
<comment type="caution">
    <text evidence="9">The sequence shown here is derived from an EMBL/GenBank/DDBJ whole genome shotgun (WGS) entry which is preliminary data.</text>
</comment>
<keyword evidence="4" id="KW-0238">DNA-binding</keyword>
<name>A0A9D1G3Y3_9FIRM</name>
<feature type="domain" description="RNA polymerase sigma-70 region 2" evidence="7">
    <location>
        <begin position="21"/>
        <end position="87"/>
    </location>
</feature>
<evidence type="ECO:0000256" key="6">
    <source>
        <dbReference type="SAM" id="MobiDB-lite"/>
    </source>
</evidence>
<dbReference type="Gene3D" id="1.10.1740.10">
    <property type="match status" value="1"/>
</dbReference>
<feature type="region of interest" description="Disordered" evidence="6">
    <location>
        <begin position="83"/>
        <end position="107"/>
    </location>
</feature>
<dbReference type="PANTHER" id="PTHR43133:SF8">
    <property type="entry name" value="RNA POLYMERASE SIGMA FACTOR HI_1459-RELATED"/>
    <property type="match status" value="1"/>
</dbReference>
<dbReference type="AlphaFoldDB" id="A0A9D1G3Y3"/>
<evidence type="ECO:0000313" key="10">
    <source>
        <dbReference type="Proteomes" id="UP000886876"/>
    </source>
</evidence>
<dbReference type="InterPro" id="IPR014284">
    <property type="entry name" value="RNA_pol_sigma-70_dom"/>
</dbReference>
<protein>
    <submittedName>
        <fullName evidence="9">Sigma-70 family RNA polymerase sigma factor</fullName>
    </submittedName>
</protein>
<dbReference type="InterPro" id="IPR013325">
    <property type="entry name" value="RNA_pol_sigma_r2"/>
</dbReference>
<dbReference type="SUPFAM" id="SSF88946">
    <property type="entry name" value="Sigma2 domain of RNA polymerase sigma factors"/>
    <property type="match status" value="1"/>
</dbReference>
<evidence type="ECO:0000256" key="1">
    <source>
        <dbReference type="ARBA" id="ARBA00010641"/>
    </source>
</evidence>
<keyword evidence="5" id="KW-0804">Transcription</keyword>
<feature type="domain" description="RNA polymerase sigma factor 70 region 4 type 2" evidence="8">
    <location>
        <begin position="115"/>
        <end position="166"/>
    </location>
</feature>
<dbReference type="NCBIfam" id="TIGR02937">
    <property type="entry name" value="sigma70-ECF"/>
    <property type="match status" value="1"/>
</dbReference>